<keyword evidence="1" id="KW-0812">Transmembrane</keyword>
<keyword evidence="1" id="KW-0472">Membrane</keyword>
<feature type="transmembrane region" description="Helical" evidence="1">
    <location>
        <begin position="179"/>
        <end position="200"/>
    </location>
</feature>
<feature type="transmembrane region" description="Helical" evidence="1">
    <location>
        <begin position="119"/>
        <end position="134"/>
    </location>
</feature>
<proteinExistence type="predicted"/>
<evidence type="ECO:0000313" key="2">
    <source>
        <dbReference type="EMBL" id="KGC16922.1"/>
    </source>
</evidence>
<feature type="transmembrane region" description="Helical" evidence="1">
    <location>
        <begin position="94"/>
        <end position="113"/>
    </location>
</feature>
<dbReference type="AlphaFoldDB" id="A0AAW3F7C0"/>
<protein>
    <submittedName>
        <fullName evidence="2">Membrane protein</fullName>
    </submittedName>
</protein>
<evidence type="ECO:0000256" key="1">
    <source>
        <dbReference type="SAM" id="Phobius"/>
    </source>
</evidence>
<accession>A0AAW3F7C0</accession>
<dbReference type="EMBL" id="JPGG01000015">
    <property type="protein sequence ID" value="KGC16922.1"/>
    <property type="molecule type" value="Genomic_DNA"/>
</dbReference>
<evidence type="ECO:0000313" key="3">
    <source>
        <dbReference type="Proteomes" id="UP000029590"/>
    </source>
</evidence>
<dbReference type="RefSeq" id="WP_155308248.1">
    <property type="nucleotide sequence ID" value="NZ_KN150849.1"/>
</dbReference>
<dbReference type="Proteomes" id="UP000029590">
    <property type="component" value="Unassembled WGS sequence"/>
</dbReference>
<gene>
    <name evidence="2" type="ORF">DM48_3383</name>
</gene>
<name>A0AAW3F7C0_BURGA</name>
<feature type="transmembrane region" description="Helical" evidence="1">
    <location>
        <begin position="53"/>
        <end position="73"/>
    </location>
</feature>
<reference evidence="2 3" key="1">
    <citation type="submission" date="2014-04" db="EMBL/GenBank/DDBJ databases">
        <authorList>
            <person name="Bishop-Lilly K.A."/>
            <person name="Broomall S.M."/>
            <person name="Chain P.S."/>
            <person name="Chertkov O."/>
            <person name="Coyne S.R."/>
            <person name="Daligault H.E."/>
            <person name="Davenport K.W."/>
            <person name="Erkkila T."/>
            <person name="Frey K.G."/>
            <person name="Gibbons H.S."/>
            <person name="Gu W."/>
            <person name="Jaissle J."/>
            <person name="Johnson S.L."/>
            <person name="Koroleva G.I."/>
            <person name="Ladner J.T."/>
            <person name="Lo C.-C."/>
            <person name="Minogue T.D."/>
            <person name="Munk C."/>
            <person name="Palacios G.F."/>
            <person name="Redden C.L."/>
            <person name="Rosenzweig C.N."/>
            <person name="Scholz M.B."/>
            <person name="Teshima H."/>
            <person name="Xu Y."/>
        </authorList>
    </citation>
    <scope>NUCLEOTIDE SEQUENCE [LARGE SCALE GENOMIC DNA]</scope>
    <source>
        <strain evidence="3">gladioli</strain>
    </source>
</reference>
<sequence>MAATAVCVAWGLHQWADGLRGAALRGDVRVRAAREAFRSALHWRDSVSVLEHALGGIGMALVGFAALQLFYFVESRAGGAVGGTDRPTPWPIRVLLGAPVAAGAAAVAGYGAYGRTGPLVVTAVLLAAGWSLMWPDRLQRLALVTPARFIALTGGLLWLKFDLAWKLAQWSTTHDSAGIVLLHLLAGGTTLLGVSAAMGWMTRRGGALRPAGA</sequence>
<keyword evidence="1" id="KW-1133">Transmembrane helix</keyword>
<comment type="caution">
    <text evidence="2">The sequence shown here is derived from an EMBL/GenBank/DDBJ whole genome shotgun (WGS) entry which is preliminary data.</text>
</comment>
<feature type="transmembrane region" description="Helical" evidence="1">
    <location>
        <begin position="141"/>
        <end position="159"/>
    </location>
</feature>
<organism evidence="2 3">
    <name type="scientific">Burkholderia gladioli</name>
    <name type="common">Pseudomonas marginata</name>
    <name type="synonym">Phytomonas marginata</name>
    <dbReference type="NCBI Taxonomy" id="28095"/>
    <lineage>
        <taxon>Bacteria</taxon>
        <taxon>Pseudomonadati</taxon>
        <taxon>Pseudomonadota</taxon>
        <taxon>Betaproteobacteria</taxon>
        <taxon>Burkholderiales</taxon>
        <taxon>Burkholderiaceae</taxon>
        <taxon>Burkholderia</taxon>
    </lineage>
</organism>